<reference evidence="2" key="1">
    <citation type="journal article" date="2021" name="Open Biol.">
        <title>Shared evolutionary footprints suggest mitochondrial oxidative damage underlies multiple complex I losses in fungi.</title>
        <authorList>
            <person name="Schikora-Tamarit M.A."/>
            <person name="Marcet-Houben M."/>
            <person name="Nosek J."/>
            <person name="Gabaldon T."/>
        </authorList>
    </citation>
    <scope>NUCLEOTIDE SEQUENCE</scope>
    <source>
        <strain evidence="2">NCAIM Y.01608</strain>
    </source>
</reference>
<feature type="compositionally biased region" description="Polar residues" evidence="1">
    <location>
        <begin position="13"/>
        <end position="22"/>
    </location>
</feature>
<organism evidence="2 3">
    <name type="scientific">Ogataea polymorpha</name>
    <dbReference type="NCBI Taxonomy" id="460523"/>
    <lineage>
        <taxon>Eukaryota</taxon>
        <taxon>Fungi</taxon>
        <taxon>Dikarya</taxon>
        <taxon>Ascomycota</taxon>
        <taxon>Saccharomycotina</taxon>
        <taxon>Pichiomycetes</taxon>
        <taxon>Pichiales</taxon>
        <taxon>Pichiaceae</taxon>
        <taxon>Ogataea</taxon>
    </lineage>
</organism>
<keyword evidence="3" id="KW-1185">Reference proteome</keyword>
<feature type="region of interest" description="Disordered" evidence="1">
    <location>
        <begin position="1"/>
        <end position="27"/>
    </location>
</feature>
<accession>A0A9P8PUR9</accession>
<sequence>MTPNEAHLAACSRSASSNTTSGDLPPHSSDTFLRFAAALCITLAPVAVDPVNATLSRSGCSASLWPATEPSPETTLNTPAGNPASLTYCANSSSDSGVSSLDLITNGHPHANAGQNFHPDIESG</sequence>
<name>A0A9P8PUR9_9ASCO</name>
<feature type="region of interest" description="Disordered" evidence="1">
    <location>
        <begin position="100"/>
        <end position="124"/>
    </location>
</feature>
<gene>
    <name evidence="2" type="ORF">OGATHE_000051</name>
</gene>
<evidence type="ECO:0000313" key="2">
    <source>
        <dbReference type="EMBL" id="KAH3678782.1"/>
    </source>
</evidence>
<dbReference type="AlphaFoldDB" id="A0A9P8PUR9"/>
<dbReference type="EMBL" id="JAEUBD010000013">
    <property type="protein sequence ID" value="KAH3678782.1"/>
    <property type="molecule type" value="Genomic_DNA"/>
</dbReference>
<dbReference type="Proteomes" id="UP000788993">
    <property type="component" value="Unassembled WGS sequence"/>
</dbReference>
<reference evidence="2" key="2">
    <citation type="submission" date="2021-01" db="EMBL/GenBank/DDBJ databases">
        <authorList>
            <person name="Schikora-Tamarit M.A."/>
        </authorList>
    </citation>
    <scope>NUCLEOTIDE SEQUENCE</scope>
    <source>
        <strain evidence="2">NCAIM Y.01608</strain>
    </source>
</reference>
<evidence type="ECO:0000313" key="3">
    <source>
        <dbReference type="Proteomes" id="UP000788993"/>
    </source>
</evidence>
<evidence type="ECO:0000256" key="1">
    <source>
        <dbReference type="SAM" id="MobiDB-lite"/>
    </source>
</evidence>
<comment type="caution">
    <text evidence="2">The sequence shown here is derived from an EMBL/GenBank/DDBJ whole genome shotgun (WGS) entry which is preliminary data.</text>
</comment>
<proteinExistence type="predicted"/>
<protein>
    <submittedName>
        <fullName evidence="2">Uncharacterized protein</fullName>
    </submittedName>
</protein>